<protein>
    <submittedName>
        <fullName evidence="2">Acyl-CoA dehydrogenase</fullName>
    </submittedName>
</protein>
<name>A0A380FAE1_STAGA</name>
<dbReference type="Proteomes" id="UP000255277">
    <property type="component" value="Unassembled WGS sequence"/>
</dbReference>
<sequence>MFEGREGAHTPSQLFQFFMSYTIARFDVSLATLLGVHQGLGHNSFWFGGSKEQQAYYLPKLQSQ</sequence>
<dbReference type="InterPro" id="IPR013786">
    <property type="entry name" value="AcylCoA_DH/ox_N"/>
</dbReference>
<dbReference type="AlphaFoldDB" id="A0A380FAE1"/>
<evidence type="ECO:0000313" key="2">
    <source>
        <dbReference type="EMBL" id="SUM31192.1"/>
    </source>
</evidence>
<evidence type="ECO:0000259" key="1">
    <source>
        <dbReference type="Pfam" id="PF02771"/>
    </source>
</evidence>
<feature type="domain" description="Acyl-CoA dehydrogenase/oxidase N-terminal" evidence="1">
    <location>
        <begin position="15"/>
        <end position="63"/>
    </location>
</feature>
<dbReference type="InterPro" id="IPR009100">
    <property type="entry name" value="AcylCoA_DH/oxidase_NM_dom_sf"/>
</dbReference>
<dbReference type="EMBL" id="UHDK01000001">
    <property type="protein sequence ID" value="SUM31192.1"/>
    <property type="molecule type" value="Genomic_DNA"/>
</dbReference>
<proteinExistence type="predicted"/>
<reference evidence="2 3" key="1">
    <citation type="submission" date="2018-06" db="EMBL/GenBank/DDBJ databases">
        <authorList>
            <consortium name="Pathogen Informatics"/>
            <person name="Doyle S."/>
        </authorList>
    </citation>
    <scope>NUCLEOTIDE SEQUENCE [LARGE SCALE GENOMIC DNA]</scope>
    <source>
        <strain evidence="2 3">NCTC12195</strain>
    </source>
</reference>
<dbReference type="InterPro" id="IPR037069">
    <property type="entry name" value="AcylCoA_DH/ox_N_sf"/>
</dbReference>
<dbReference type="SUPFAM" id="SSF56645">
    <property type="entry name" value="Acyl-CoA dehydrogenase NM domain-like"/>
    <property type="match status" value="1"/>
</dbReference>
<accession>A0A380FAE1</accession>
<dbReference type="Gene3D" id="1.10.540.10">
    <property type="entry name" value="Acyl-CoA dehydrogenase/oxidase, N-terminal domain"/>
    <property type="match status" value="1"/>
</dbReference>
<dbReference type="GO" id="GO:0016627">
    <property type="term" value="F:oxidoreductase activity, acting on the CH-CH group of donors"/>
    <property type="evidence" value="ECO:0007669"/>
    <property type="project" value="InterPro"/>
</dbReference>
<organism evidence="2 3">
    <name type="scientific">Staphylococcus gallinarum</name>
    <dbReference type="NCBI Taxonomy" id="1293"/>
    <lineage>
        <taxon>Bacteria</taxon>
        <taxon>Bacillati</taxon>
        <taxon>Bacillota</taxon>
        <taxon>Bacilli</taxon>
        <taxon>Bacillales</taxon>
        <taxon>Staphylococcaceae</taxon>
        <taxon>Staphylococcus</taxon>
    </lineage>
</organism>
<evidence type="ECO:0000313" key="3">
    <source>
        <dbReference type="Proteomes" id="UP000255277"/>
    </source>
</evidence>
<dbReference type="Pfam" id="PF02771">
    <property type="entry name" value="Acyl-CoA_dh_N"/>
    <property type="match status" value="1"/>
</dbReference>
<dbReference type="GO" id="GO:0050660">
    <property type="term" value="F:flavin adenine dinucleotide binding"/>
    <property type="evidence" value="ECO:0007669"/>
    <property type="project" value="InterPro"/>
</dbReference>
<gene>
    <name evidence="2" type="ORF">NCTC12195_00598</name>
</gene>